<reference evidence="1" key="1">
    <citation type="submission" date="2023-02" db="EMBL/GenBank/DDBJ databases">
        <title>Colletotrichum kahawae CIFC_Que2 genome sequencing and assembly.</title>
        <authorList>
            <person name="Baroncelli R."/>
        </authorList>
    </citation>
    <scope>NUCLEOTIDE SEQUENCE</scope>
    <source>
        <strain evidence="1">CIFC_Que2</strain>
    </source>
</reference>
<sequence length="263" mass="28926">MVHLAASKAMQPAVMGIVNQETEAYGDAELSLCLHLKWYPDHAQHLLLHRHVRHQDLQYSEPDCFPSPSHPRNLSLHLMAKISHEPESLTSHIGGMTPPYWHLPAGGKSMQVNLSSTSGRPVFTVQYAACSILSRQRSFQTFQPVRRAGLLVWASCSRARIQSSASSALSPLVGTQSAWEIVTRRHGRQFGSWPEPRDGNFSWIEGSVKSPPISTSLRCLQTGIPSFLVPVLSEGAFCSWIASQGLRAQGGLSCHPVKSRSSI</sequence>
<evidence type="ECO:0000313" key="2">
    <source>
        <dbReference type="Proteomes" id="UP001281614"/>
    </source>
</evidence>
<keyword evidence="2" id="KW-1185">Reference proteome</keyword>
<accession>A0AAD9YMT6</accession>
<dbReference type="AlphaFoldDB" id="A0AAD9YMT6"/>
<evidence type="ECO:0000313" key="1">
    <source>
        <dbReference type="EMBL" id="KAK2771594.1"/>
    </source>
</evidence>
<comment type="caution">
    <text evidence="1">The sequence shown here is derived from an EMBL/GenBank/DDBJ whole genome shotgun (WGS) entry which is preliminary data.</text>
</comment>
<dbReference type="EMBL" id="VYYT01000079">
    <property type="protein sequence ID" value="KAK2771594.1"/>
    <property type="molecule type" value="Genomic_DNA"/>
</dbReference>
<proteinExistence type="predicted"/>
<organism evidence="1 2">
    <name type="scientific">Colletotrichum kahawae</name>
    <name type="common">Coffee berry disease fungus</name>
    <dbReference type="NCBI Taxonomy" id="34407"/>
    <lineage>
        <taxon>Eukaryota</taxon>
        <taxon>Fungi</taxon>
        <taxon>Dikarya</taxon>
        <taxon>Ascomycota</taxon>
        <taxon>Pezizomycotina</taxon>
        <taxon>Sordariomycetes</taxon>
        <taxon>Hypocreomycetidae</taxon>
        <taxon>Glomerellales</taxon>
        <taxon>Glomerellaceae</taxon>
        <taxon>Colletotrichum</taxon>
        <taxon>Colletotrichum gloeosporioides species complex</taxon>
    </lineage>
</organism>
<protein>
    <submittedName>
        <fullName evidence="1">Uncharacterized protein</fullName>
    </submittedName>
</protein>
<name>A0AAD9YMT6_COLKA</name>
<dbReference type="Proteomes" id="UP001281614">
    <property type="component" value="Unassembled WGS sequence"/>
</dbReference>
<gene>
    <name evidence="1" type="ORF">CKAH01_04169</name>
</gene>